<dbReference type="InterPro" id="IPR006140">
    <property type="entry name" value="D-isomer_DH_NAD-bd"/>
</dbReference>
<dbReference type="Pfam" id="PF02826">
    <property type="entry name" value="2-Hacid_dh_C"/>
    <property type="match status" value="1"/>
</dbReference>
<dbReference type="InterPro" id="IPR058205">
    <property type="entry name" value="D-LDH-like"/>
</dbReference>
<accession>A0ABQ1HY05</accession>
<keyword evidence="8" id="KW-1185">Reference proteome</keyword>
<evidence type="ECO:0000256" key="4">
    <source>
        <dbReference type="RuleBase" id="RU003719"/>
    </source>
</evidence>
<dbReference type="Pfam" id="PF00389">
    <property type="entry name" value="2-Hacid_dh"/>
    <property type="match status" value="1"/>
</dbReference>
<comment type="caution">
    <text evidence="7">The sequence shown here is derived from an EMBL/GenBank/DDBJ whole genome shotgun (WGS) entry which is preliminary data.</text>
</comment>
<organism evidence="7 8">
    <name type="scientific">Agarivorans gilvus</name>
    <dbReference type="NCBI Taxonomy" id="680279"/>
    <lineage>
        <taxon>Bacteria</taxon>
        <taxon>Pseudomonadati</taxon>
        <taxon>Pseudomonadota</taxon>
        <taxon>Gammaproteobacteria</taxon>
        <taxon>Alteromonadales</taxon>
        <taxon>Alteromonadaceae</taxon>
        <taxon>Agarivorans</taxon>
    </lineage>
</organism>
<sequence>MKISFFSAKRYDREHFDAQNTASTFDIEYFDTALSAKTVRLAHGADAVCAFVNDDLSAETLEALHQQDIKLVLLRCAGFNNVDLSAAERLGITVSRVPAYSPESVAEHAIALMMTLNRRIHKAYQRTRDANFSLEGLTGINIFGKTAGVVGTGKIGLATARILKGFGCKVIAYDPYPNQAAIDLGVEYVSLPELLAQSKIITLHCPLTAENTYLIGKSAFAQMNKGTLLINTSRGKLVDSSACIEALKDGTLGGLALDVYEHEKELFFEDLSSEVIQDDVFRRLSACHNVIFTGHQAFLTEEALRSIADTTLSNAQAFSEGKRNGNEVTHQVVDNS</sequence>
<evidence type="ECO:0000256" key="1">
    <source>
        <dbReference type="ARBA" id="ARBA00005854"/>
    </source>
</evidence>
<dbReference type="InterPro" id="IPR029753">
    <property type="entry name" value="D-isomer_DH_CS"/>
</dbReference>
<dbReference type="Gene3D" id="3.40.50.720">
    <property type="entry name" value="NAD(P)-binding Rossmann-like Domain"/>
    <property type="match status" value="2"/>
</dbReference>
<keyword evidence="3" id="KW-0520">NAD</keyword>
<evidence type="ECO:0000313" key="7">
    <source>
        <dbReference type="EMBL" id="GGA98079.1"/>
    </source>
</evidence>
<dbReference type="RefSeq" id="WP_055732259.1">
    <property type="nucleotide sequence ID" value="NZ_BMDY01000004.1"/>
</dbReference>
<evidence type="ECO:0000259" key="5">
    <source>
        <dbReference type="Pfam" id="PF00389"/>
    </source>
</evidence>
<feature type="domain" description="D-isomer specific 2-hydroxyacid dehydrogenase catalytic" evidence="5">
    <location>
        <begin position="7"/>
        <end position="328"/>
    </location>
</feature>
<dbReference type="SUPFAM" id="SSF52283">
    <property type="entry name" value="Formate/glycerate dehydrogenase catalytic domain-like"/>
    <property type="match status" value="1"/>
</dbReference>
<name>A0ABQ1HY05_9ALTE</name>
<feature type="domain" description="D-isomer specific 2-hydroxyacid dehydrogenase NAD-binding" evidence="6">
    <location>
        <begin position="110"/>
        <end position="297"/>
    </location>
</feature>
<dbReference type="PROSITE" id="PS00065">
    <property type="entry name" value="D_2_HYDROXYACID_DH_1"/>
    <property type="match status" value="1"/>
</dbReference>
<evidence type="ECO:0000256" key="3">
    <source>
        <dbReference type="ARBA" id="ARBA00023027"/>
    </source>
</evidence>
<dbReference type="InterPro" id="IPR029752">
    <property type="entry name" value="D-isomer_DH_CS1"/>
</dbReference>
<dbReference type="PROSITE" id="PS00671">
    <property type="entry name" value="D_2_HYDROXYACID_DH_3"/>
    <property type="match status" value="1"/>
</dbReference>
<dbReference type="EMBL" id="BMDY01000004">
    <property type="protein sequence ID" value="GGA98079.1"/>
    <property type="molecule type" value="Genomic_DNA"/>
</dbReference>
<gene>
    <name evidence="7" type="ORF">GCM10007414_08810</name>
</gene>
<dbReference type="CDD" id="cd12183">
    <property type="entry name" value="LDH_like_2"/>
    <property type="match status" value="1"/>
</dbReference>
<dbReference type="PANTHER" id="PTHR43026">
    <property type="entry name" value="2-HYDROXYACID DEHYDROGENASE HOMOLOG 1-RELATED"/>
    <property type="match status" value="1"/>
</dbReference>
<keyword evidence="2 4" id="KW-0560">Oxidoreductase</keyword>
<evidence type="ECO:0000256" key="2">
    <source>
        <dbReference type="ARBA" id="ARBA00023002"/>
    </source>
</evidence>
<evidence type="ECO:0000313" key="8">
    <source>
        <dbReference type="Proteomes" id="UP000651977"/>
    </source>
</evidence>
<dbReference type="InterPro" id="IPR036291">
    <property type="entry name" value="NAD(P)-bd_dom_sf"/>
</dbReference>
<dbReference type="Proteomes" id="UP000651977">
    <property type="component" value="Unassembled WGS sequence"/>
</dbReference>
<reference evidence="8" key="1">
    <citation type="journal article" date="2019" name="Int. J. Syst. Evol. Microbiol.">
        <title>The Global Catalogue of Microorganisms (GCM) 10K type strain sequencing project: providing services to taxonomists for standard genome sequencing and annotation.</title>
        <authorList>
            <consortium name="The Broad Institute Genomics Platform"/>
            <consortium name="The Broad Institute Genome Sequencing Center for Infectious Disease"/>
            <person name="Wu L."/>
            <person name="Ma J."/>
        </authorList>
    </citation>
    <scope>NUCLEOTIDE SEQUENCE [LARGE SCALE GENOMIC DNA]</scope>
    <source>
        <strain evidence="8">CGMCC 1.10131</strain>
    </source>
</reference>
<evidence type="ECO:0000259" key="6">
    <source>
        <dbReference type="Pfam" id="PF02826"/>
    </source>
</evidence>
<dbReference type="SUPFAM" id="SSF51735">
    <property type="entry name" value="NAD(P)-binding Rossmann-fold domains"/>
    <property type="match status" value="1"/>
</dbReference>
<proteinExistence type="inferred from homology"/>
<comment type="similarity">
    <text evidence="1 4">Belongs to the D-isomer specific 2-hydroxyacid dehydrogenase family.</text>
</comment>
<dbReference type="InterPro" id="IPR006139">
    <property type="entry name" value="D-isomer_2_OHA_DH_cat_dom"/>
</dbReference>
<dbReference type="PANTHER" id="PTHR43026:SF1">
    <property type="entry name" value="2-HYDROXYACID DEHYDROGENASE HOMOLOG 1-RELATED"/>
    <property type="match status" value="1"/>
</dbReference>
<protein>
    <submittedName>
        <fullName evidence="7">Lactate dehydrogenase</fullName>
    </submittedName>
</protein>